<sequence length="174" mass="18751">MVTAATAQTARPRPAAGLEAELWDLAATVVDPEVPVLTIEDLGVLRSVSTDGSSVRVQITPTYSGCPAIDAMRDDIVSTLTAHGHPDVTVDVVLSPAWTTDWLSDAGRHKLEEYGIAAPAPRRTDGVVGLGLGIRCPRCGSLHTRQMSRFGSTSCKALYVCQRCQEPFDYFKEH</sequence>
<dbReference type="PANTHER" id="PTHR42831">
    <property type="entry name" value="FE-S PROTEIN MATURATION AUXILIARY FACTOR YITW"/>
    <property type="match status" value="1"/>
</dbReference>
<dbReference type="Pfam" id="PF23451">
    <property type="entry name" value="Zn_ribbon_PaaD"/>
    <property type="match status" value="1"/>
</dbReference>
<dbReference type="Pfam" id="PF01883">
    <property type="entry name" value="FeS_assembly_P"/>
    <property type="match status" value="1"/>
</dbReference>
<dbReference type="InterPro" id="IPR052339">
    <property type="entry name" value="Fe-S_Maturation_MIP18"/>
</dbReference>
<evidence type="ECO:0000259" key="2">
    <source>
        <dbReference type="Pfam" id="PF23451"/>
    </source>
</evidence>
<feature type="domain" description="PaaD zinc beta ribbon" evidence="2">
    <location>
        <begin position="132"/>
        <end position="172"/>
    </location>
</feature>
<dbReference type="InterPro" id="IPR056572">
    <property type="entry name" value="Zn_ribbon_PaaD"/>
</dbReference>
<dbReference type="EMBL" id="FUKO01000029">
    <property type="protein sequence ID" value="SJN41711.1"/>
    <property type="molecule type" value="Genomic_DNA"/>
</dbReference>
<name>A0A1R4KBD2_9MICO</name>
<feature type="domain" description="MIP18 family-like" evidence="1">
    <location>
        <begin position="27"/>
        <end position="91"/>
    </location>
</feature>
<dbReference type="Proteomes" id="UP000196320">
    <property type="component" value="Unassembled WGS sequence"/>
</dbReference>
<dbReference type="PANTHER" id="PTHR42831:SF3">
    <property type="entry name" value="1,2-PHENYLACETYL-COA EPOXIDASE, SUBUNIT D-RELATED"/>
    <property type="match status" value="1"/>
</dbReference>
<evidence type="ECO:0000259" key="1">
    <source>
        <dbReference type="Pfam" id="PF01883"/>
    </source>
</evidence>
<accession>A0A1R4KBD2</accession>
<dbReference type="SUPFAM" id="SSF117916">
    <property type="entry name" value="Fe-S cluster assembly (FSCA) domain-like"/>
    <property type="match status" value="1"/>
</dbReference>
<organism evidence="3 4">
    <name type="scientific">Microbacterium esteraromaticum</name>
    <dbReference type="NCBI Taxonomy" id="57043"/>
    <lineage>
        <taxon>Bacteria</taxon>
        <taxon>Bacillati</taxon>
        <taxon>Actinomycetota</taxon>
        <taxon>Actinomycetes</taxon>
        <taxon>Micrococcales</taxon>
        <taxon>Microbacteriaceae</taxon>
        <taxon>Microbacterium</taxon>
    </lineage>
</organism>
<dbReference type="InterPro" id="IPR002744">
    <property type="entry name" value="MIP18-like"/>
</dbReference>
<dbReference type="InterPro" id="IPR034904">
    <property type="entry name" value="FSCA_dom_sf"/>
</dbReference>
<proteinExistence type="predicted"/>
<evidence type="ECO:0000313" key="3">
    <source>
        <dbReference type="EMBL" id="SJN41711.1"/>
    </source>
</evidence>
<keyword evidence="4" id="KW-1185">Reference proteome</keyword>
<gene>
    <name evidence="3" type="ORF">FM104_11590</name>
</gene>
<protein>
    <submittedName>
        <fullName evidence="3">Phenylacetate-CoA oxygenase, PaaJ subunit</fullName>
    </submittedName>
</protein>
<dbReference type="Gene3D" id="3.30.300.130">
    <property type="entry name" value="Fe-S cluster assembly (FSCA)"/>
    <property type="match status" value="1"/>
</dbReference>
<reference evidence="3 4" key="1">
    <citation type="submission" date="2017-02" db="EMBL/GenBank/DDBJ databases">
        <authorList>
            <person name="Peterson S.W."/>
        </authorList>
    </citation>
    <scope>NUCLEOTIDE SEQUENCE [LARGE SCALE GENOMIC DNA]</scope>
    <source>
        <strain evidence="3 4">B Mb 05.01</strain>
    </source>
</reference>
<dbReference type="AlphaFoldDB" id="A0A1R4KBD2"/>
<evidence type="ECO:0000313" key="4">
    <source>
        <dbReference type="Proteomes" id="UP000196320"/>
    </source>
</evidence>
<dbReference type="NCBIfam" id="TIGR02159">
    <property type="entry name" value="PA_CoA_Oxy4"/>
    <property type="match status" value="1"/>
</dbReference>
<dbReference type="InterPro" id="IPR011883">
    <property type="entry name" value="PaaD-like"/>
</dbReference>